<comment type="catalytic activity">
    <reaction evidence="1">
        <text>ATP + protein L-histidine = ADP + protein N-phospho-L-histidine.</text>
        <dbReference type="EC" id="2.7.13.3"/>
    </reaction>
</comment>
<feature type="compositionally biased region" description="Acidic residues" evidence="9">
    <location>
        <begin position="261"/>
        <end position="270"/>
    </location>
</feature>
<dbReference type="InterPro" id="IPR055558">
    <property type="entry name" value="DUF7134"/>
</dbReference>
<dbReference type="InterPro" id="IPR011712">
    <property type="entry name" value="Sig_transdc_His_kin_sub3_dim/P"/>
</dbReference>
<keyword evidence="8" id="KW-0902">Two-component regulatory system</keyword>
<evidence type="ECO:0000256" key="5">
    <source>
        <dbReference type="ARBA" id="ARBA00022741"/>
    </source>
</evidence>
<feature type="region of interest" description="Disordered" evidence="9">
    <location>
        <begin position="254"/>
        <end position="275"/>
    </location>
</feature>
<dbReference type="Gene3D" id="3.30.565.10">
    <property type="entry name" value="Histidine kinase-like ATPase, C-terminal domain"/>
    <property type="match status" value="1"/>
</dbReference>
<keyword evidence="3" id="KW-0597">Phosphoprotein</keyword>
<keyword evidence="5" id="KW-0547">Nucleotide-binding</keyword>
<evidence type="ECO:0000256" key="3">
    <source>
        <dbReference type="ARBA" id="ARBA00022553"/>
    </source>
</evidence>
<feature type="transmembrane region" description="Helical" evidence="10">
    <location>
        <begin position="23"/>
        <end position="41"/>
    </location>
</feature>
<dbReference type="Pfam" id="PF02518">
    <property type="entry name" value="HATPase_c"/>
    <property type="match status" value="1"/>
</dbReference>
<feature type="transmembrane region" description="Helical" evidence="10">
    <location>
        <begin position="138"/>
        <end position="160"/>
    </location>
</feature>
<feature type="transmembrane region" description="Helical" evidence="10">
    <location>
        <begin position="110"/>
        <end position="131"/>
    </location>
</feature>
<evidence type="ECO:0000256" key="4">
    <source>
        <dbReference type="ARBA" id="ARBA00022679"/>
    </source>
</evidence>
<keyword evidence="6 14" id="KW-0418">Kinase</keyword>
<dbReference type="Proteomes" id="UP000321261">
    <property type="component" value="Unassembled WGS sequence"/>
</dbReference>
<feature type="transmembrane region" description="Helical" evidence="10">
    <location>
        <begin position="71"/>
        <end position="104"/>
    </location>
</feature>
<evidence type="ECO:0000256" key="7">
    <source>
        <dbReference type="ARBA" id="ARBA00022840"/>
    </source>
</evidence>
<dbReference type="Gene3D" id="1.20.5.1930">
    <property type="match status" value="1"/>
</dbReference>
<dbReference type="InterPro" id="IPR050482">
    <property type="entry name" value="Sensor_HK_TwoCompSys"/>
</dbReference>
<dbReference type="AlphaFoldDB" id="A0A561SMT4"/>
<feature type="domain" description="DUF7134" evidence="13">
    <location>
        <begin position="34"/>
        <end position="166"/>
    </location>
</feature>
<dbReference type="GO" id="GO:0000155">
    <property type="term" value="F:phosphorelay sensor kinase activity"/>
    <property type="evidence" value="ECO:0007669"/>
    <property type="project" value="InterPro"/>
</dbReference>
<dbReference type="InterPro" id="IPR003594">
    <property type="entry name" value="HATPase_dom"/>
</dbReference>
<proteinExistence type="predicted"/>
<keyword evidence="7" id="KW-0067">ATP-binding</keyword>
<keyword evidence="15" id="KW-1185">Reference proteome</keyword>
<feature type="domain" description="Histidine kinase/HSP90-like ATPase" evidence="11">
    <location>
        <begin position="312"/>
        <end position="400"/>
    </location>
</feature>
<protein>
    <recommendedName>
        <fullName evidence="2">histidine kinase</fullName>
        <ecNumber evidence="2">2.7.13.3</ecNumber>
    </recommendedName>
</protein>
<evidence type="ECO:0000259" key="13">
    <source>
        <dbReference type="Pfam" id="PF23539"/>
    </source>
</evidence>
<name>A0A561SMT4_9PSEU</name>
<evidence type="ECO:0000259" key="11">
    <source>
        <dbReference type="Pfam" id="PF02518"/>
    </source>
</evidence>
<evidence type="ECO:0000256" key="6">
    <source>
        <dbReference type="ARBA" id="ARBA00022777"/>
    </source>
</evidence>
<evidence type="ECO:0000256" key="8">
    <source>
        <dbReference type="ARBA" id="ARBA00023012"/>
    </source>
</evidence>
<dbReference type="GO" id="GO:0005524">
    <property type="term" value="F:ATP binding"/>
    <property type="evidence" value="ECO:0007669"/>
    <property type="project" value="UniProtKB-KW"/>
</dbReference>
<organism evidence="14 15">
    <name type="scientific">Pseudonocardia hierapolitana</name>
    <dbReference type="NCBI Taxonomy" id="1128676"/>
    <lineage>
        <taxon>Bacteria</taxon>
        <taxon>Bacillati</taxon>
        <taxon>Actinomycetota</taxon>
        <taxon>Actinomycetes</taxon>
        <taxon>Pseudonocardiales</taxon>
        <taxon>Pseudonocardiaceae</taxon>
        <taxon>Pseudonocardia</taxon>
    </lineage>
</organism>
<sequence length="413" mass="43523">MRNDAIMTSAPTRMQWRDRARDLAVVVGGCGLDLVGFSQVFSGAEAFPAWVAGYAAAGFVALFWRRRAPRVVFAVMWLHAVIAAVAIPSYGPVVGLMIALFAVANRSSRAAGIWALALSLVPTVILTAGEVAGSPPELVLSVLVASLTLLSLVNAGAWSLGRWARAHHERLDLLERQRRREAQDALAAERARIARDLHDIVSHSVGVMTLQAAGARRVLAAGKQDRAAQALADIEGAGTQAMTELRRMLGVLRVDGRPDDDGSGDADEPETQPRVGLDELEPLVQRVLAAGVPARVVRHGRPRALDLGADLTAYRIVQEALTNVLKHADVGVPTVVELRWGGSELELSITNDAPTGPVEPRPASGYGLIGLHERVAAVGGHFAAGPLPDGGFRVAATLPAAVPAPAVATAERA</sequence>
<evidence type="ECO:0000313" key="15">
    <source>
        <dbReference type="Proteomes" id="UP000321261"/>
    </source>
</evidence>
<dbReference type="GO" id="GO:0046983">
    <property type="term" value="F:protein dimerization activity"/>
    <property type="evidence" value="ECO:0007669"/>
    <property type="project" value="InterPro"/>
</dbReference>
<dbReference type="GO" id="GO:0016020">
    <property type="term" value="C:membrane"/>
    <property type="evidence" value="ECO:0007669"/>
    <property type="project" value="InterPro"/>
</dbReference>
<reference evidence="14 15" key="1">
    <citation type="submission" date="2019-06" db="EMBL/GenBank/DDBJ databases">
        <title>Sequencing the genomes of 1000 actinobacteria strains.</title>
        <authorList>
            <person name="Klenk H.-P."/>
        </authorList>
    </citation>
    <scope>NUCLEOTIDE SEQUENCE [LARGE SCALE GENOMIC DNA]</scope>
    <source>
        <strain evidence="14 15">DSM 45671</strain>
    </source>
</reference>
<gene>
    <name evidence="14" type="ORF">FHX44_112061</name>
</gene>
<keyword evidence="10" id="KW-0472">Membrane</keyword>
<dbReference type="EMBL" id="VIWU01000001">
    <property type="protein sequence ID" value="TWF76173.1"/>
    <property type="molecule type" value="Genomic_DNA"/>
</dbReference>
<evidence type="ECO:0000256" key="10">
    <source>
        <dbReference type="SAM" id="Phobius"/>
    </source>
</evidence>
<accession>A0A561SMT4</accession>
<feature type="transmembrane region" description="Helical" evidence="10">
    <location>
        <begin position="47"/>
        <end position="64"/>
    </location>
</feature>
<dbReference type="PANTHER" id="PTHR24421">
    <property type="entry name" value="NITRATE/NITRITE SENSOR PROTEIN NARX-RELATED"/>
    <property type="match status" value="1"/>
</dbReference>
<dbReference type="EC" id="2.7.13.3" evidence="2"/>
<dbReference type="Pfam" id="PF23539">
    <property type="entry name" value="DUF7134"/>
    <property type="match status" value="1"/>
</dbReference>
<evidence type="ECO:0000256" key="2">
    <source>
        <dbReference type="ARBA" id="ARBA00012438"/>
    </source>
</evidence>
<dbReference type="SUPFAM" id="SSF55874">
    <property type="entry name" value="ATPase domain of HSP90 chaperone/DNA topoisomerase II/histidine kinase"/>
    <property type="match status" value="1"/>
</dbReference>
<dbReference type="InterPro" id="IPR036890">
    <property type="entry name" value="HATPase_C_sf"/>
</dbReference>
<dbReference type="Pfam" id="PF07730">
    <property type="entry name" value="HisKA_3"/>
    <property type="match status" value="1"/>
</dbReference>
<comment type="caution">
    <text evidence="14">The sequence shown here is derived from an EMBL/GenBank/DDBJ whole genome shotgun (WGS) entry which is preliminary data.</text>
</comment>
<feature type="domain" description="Signal transduction histidine kinase subgroup 3 dimerisation and phosphoacceptor" evidence="12">
    <location>
        <begin position="189"/>
        <end position="253"/>
    </location>
</feature>
<keyword evidence="4" id="KW-0808">Transferase</keyword>
<evidence type="ECO:0000256" key="9">
    <source>
        <dbReference type="SAM" id="MobiDB-lite"/>
    </source>
</evidence>
<dbReference type="PANTHER" id="PTHR24421:SF10">
    <property type="entry name" value="NITRATE_NITRITE SENSOR PROTEIN NARQ"/>
    <property type="match status" value="1"/>
</dbReference>
<evidence type="ECO:0000259" key="12">
    <source>
        <dbReference type="Pfam" id="PF07730"/>
    </source>
</evidence>
<keyword evidence="10" id="KW-1133">Transmembrane helix</keyword>
<dbReference type="CDD" id="cd16917">
    <property type="entry name" value="HATPase_UhpB-NarQ-NarX-like"/>
    <property type="match status" value="1"/>
</dbReference>
<evidence type="ECO:0000313" key="14">
    <source>
        <dbReference type="EMBL" id="TWF76173.1"/>
    </source>
</evidence>
<evidence type="ECO:0000256" key="1">
    <source>
        <dbReference type="ARBA" id="ARBA00000085"/>
    </source>
</evidence>
<keyword evidence="10" id="KW-0812">Transmembrane</keyword>